<comment type="caution">
    <text evidence="1">The sequence shown here is derived from an EMBL/GenBank/DDBJ whole genome shotgun (WGS) entry which is preliminary data.</text>
</comment>
<proteinExistence type="predicted"/>
<name>A0ABX1MTA1_9RHOO</name>
<dbReference type="Proteomes" id="UP000652074">
    <property type="component" value="Unassembled WGS sequence"/>
</dbReference>
<dbReference type="EMBL" id="WTVR01000021">
    <property type="protein sequence ID" value="NMF89214.1"/>
    <property type="molecule type" value="Genomic_DNA"/>
</dbReference>
<evidence type="ECO:0000313" key="2">
    <source>
        <dbReference type="Proteomes" id="UP000652074"/>
    </source>
</evidence>
<evidence type="ECO:0000313" key="1">
    <source>
        <dbReference type="EMBL" id="NMF89214.1"/>
    </source>
</evidence>
<reference evidence="1 2" key="1">
    <citation type="submission" date="2019-12" db="EMBL/GenBank/DDBJ databases">
        <title>Comparative genomics gives insights into the taxonomy of the Azoarcus-Aromatoleum group and reveals separate origins of nif in the plant-associated Azoarcus and non-plant-associated Aromatoleum sub-groups.</title>
        <authorList>
            <person name="Lafos M."/>
            <person name="Maluk M."/>
            <person name="Batista M."/>
            <person name="Junghare M."/>
            <person name="Carmona M."/>
            <person name="Faoro H."/>
            <person name="Cruz L.M."/>
            <person name="Battistoni F."/>
            <person name="De Souza E."/>
            <person name="Pedrosa F."/>
            <person name="Chen W.-M."/>
            <person name="Poole P.S."/>
            <person name="Dixon R.A."/>
            <person name="James E.K."/>
        </authorList>
    </citation>
    <scope>NUCLEOTIDE SEQUENCE [LARGE SCALE GENOMIC DNA]</scope>
    <source>
        <strain evidence="1 2">ToN1</strain>
    </source>
</reference>
<keyword evidence="2" id="KW-1185">Reference proteome</keyword>
<organism evidence="1 2">
    <name type="scientific">Aromatoleum petrolei</name>
    <dbReference type="NCBI Taxonomy" id="76116"/>
    <lineage>
        <taxon>Bacteria</taxon>
        <taxon>Pseudomonadati</taxon>
        <taxon>Pseudomonadota</taxon>
        <taxon>Betaproteobacteria</taxon>
        <taxon>Rhodocyclales</taxon>
        <taxon>Rhodocyclaceae</taxon>
        <taxon>Aromatoleum</taxon>
    </lineage>
</organism>
<sequence>MWHDEPANRPGQDPQAHLPFTHWEDRFRERIAHYQELLLVFPGSAYFANELAKYQRWFHEHLLLRPTGSIAEEELPF</sequence>
<dbReference type="RefSeq" id="WP_169206595.1">
    <property type="nucleotide sequence ID" value="NZ_CP059560.1"/>
</dbReference>
<gene>
    <name evidence="1" type="ORF">GPA26_12090</name>
</gene>
<protein>
    <submittedName>
        <fullName evidence="1">Uncharacterized protein</fullName>
    </submittedName>
</protein>
<accession>A0ABX1MTA1</accession>